<accession>A0A0G4I644</accession>
<organism evidence="1">
    <name type="scientific">Chromera velia CCMP2878</name>
    <dbReference type="NCBI Taxonomy" id="1169474"/>
    <lineage>
        <taxon>Eukaryota</taxon>
        <taxon>Sar</taxon>
        <taxon>Alveolata</taxon>
        <taxon>Colpodellida</taxon>
        <taxon>Chromeraceae</taxon>
        <taxon>Chromera</taxon>
    </lineage>
</organism>
<gene>
    <name evidence="1" type="ORF">Cvel_11296</name>
</gene>
<reference evidence="1" key="1">
    <citation type="submission" date="2014-11" db="EMBL/GenBank/DDBJ databases">
        <authorList>
            <person name="Otto D Thomas"/>
            <person name="Naeem Raeece"/>
        </authorList>
    </citation>
    <scope>NUCLEOTIDE SEQUENCE</scope>
</reference>
<protein>
    <submittedName>
        <fullName evidence="1">Uncharacterized protein</fullName>
    </submittedName>
</protein>
<sequence>MRKYMMVLFYCFNFRAATYVGAVRNSLSCDSRIVFHLKTMCLSVFRSLPSQVLVQDALVWSGLCSSHMGLRPNEETVGDGMKDLVNKPLIDTVTLLAMVVLCCPEVSGSKEYVQSVCFDVVKASLREQNAQNVLSRFSLGGGGALKLGGGMRGQKKAEVPVALIIALLCVSYVLEHANDLEAQTEETNGALPRFAHTLFTMVKTTVSFEKGTEQITAGALLRVLGYNPLKEWS</sequence>
<dbReference type="EMBL" id="CDMZ01005260">
    <property type="protein sequence ID" value="CEM52477.1"/>
    <property type="molecule type" value="Genomic_DNA"/>
</dbReference>
<dbReference type="AlphaFoldDB" id="A0A0G4I644"/>
<evidence type="ECO:0000313" key="1">
    <source>
        <dbReference type="EMBL" id="CEM52477.1"/>
    </source>
</evidence>
<name>A0A0G4I644_9ALVE</name>
<dbReference type="VEuPathDB" id="CryptoDB:Cvel_11296"/>
<proteinExistence type="predicted"/>